<dbReference type="Gene3D" id="3.40.50.150">
    <property type="entry name" value="Vaccinia Virus protein VP39"/>
    <property type="match status" value="1"/>
</dbReference>
<keyword evidence="2" id="KW-0808">Transferase</keyword>
<keyword evidence="2" id="KW-0489">Methyltransferase</keyword>
<reference evidence="2" key="2">
    <citation type="journal article" date="2013" name="Org. Lett.">
        <title>Biosynthetic O-Methylation Protects Cladoniamides from Self-destruction.</title>
        <authorList>
            <person name="Du Y.L."/>
            <person name="Ding T."/>
            <person name="Ryan K.S."/>
        </authorList>
    </citation>
    <scope>NUCLEOTIDE SEQUENCE</scope>
    <source>
        <strain evidence="2">Ex J. Davies et al.</strain>
    </source>
</reference>
<dbReference type="InterPro" id="IPR013216">
    <property type="entry name" value="Methyltransf_11"/>
</dbReference>
<dbReference type="CDD" id="cd02440">
    <property type="entry name" value="AdoMet_MTases"/>
    <property type="match status" value="1"/>
</dbReference>
<dbReference type="Pfam" id="PF08241">
    <property type="entry name" value="Methyltransf_11"/>
    <property type="match status" value="1"/>
</dbReference>
<reference evidence="2" key="1">
    <citation type="journal article" date="2011" name="PLoS ONE">
        <title>Biosynthetic gene cluster for the cladoniamides, bis-indoles with a rearranged scaffold.</title>
        <authorList>
            <person name="Ryan K.S."/>
        </authorList>
    </citation>
    <scope>NUCLEOTIDE SEQUENCE</scope>
    <source>
        <strain evidence="2">Ex J. Davies et al.</strain>
    </source>
</reference>
<dbReference type="PANTHER" id="PTHR43464">
    <property type="entry name" value="METHYLTRANSFERASE"/>
    <property type="match status" value="1"/>
</dbReference>
<evidence type="ECO:0000313" key="2">
    <source>
        <dbReference type="EMBL" id="AEO12715.1"/>
    </source>
</evidence>
<dbReference type="RefSeq" id="WP_073788973.1">
    <property type="nucleotide sequence ID" value="NZ_LFBV01000003.1"/>
</dbReference>
<dbReference type="EMBL" id="JN165773">
    <property type="protein sequence ID" value="AEO12715.1"/>
    <property type="molecule type" value="Genomic_DNA"/>
</dbReference>
<evidence type="ECO:0000259" key="1">
    <source>
        <dbReference type="Pfam" id="PF08241"/>
    </source>
</evidence>
<gene>
    <name evidence="2" type="primary">claM1</name>
</gene>
<dbReference type="SUPFAM" id="SSF53335">
    <property type="entry name" value="S-adenosyl-L-methionine-dependent methyltransferases"/>
    <property type="match status" value="1"/>
</dbReference>
<dbReference type="PANTHER" id="PTHR43464:SF23">
    <property type="entry name" value="JUVENILE HORMONE ACID O-METHYLTRANSFERASE"/>
    <property type="match status" value="1"/>
</dbReference>
<feature type="domain" description="Methyltransferase type 11" evidence="1">
    <location>
        <begin position="51"/>
        <end position="145"/>
    </location>
</feature>
<proteinExistence type="predicted"/>
<name>G3K6K4_9ACTN</name>
<organism evidence="2">
    <name type="scientific">Streptomyces uncialis</name>
    <dbReference type="NCBI Taxonomy" id="1048205"/>
    <lineage>
        <taxon>Bacteria</taxon>
        <taxon>Bacillati</taxon>
        <taxon>Actinomycetota</taxon>
        <taxon>Actinomycetes</taxon>
        <taxon>Kitasatosporales</taxon>
        <taxon>Streptomycetaceae</taxon>
        <taxon>Streptomyces</taxon>
    </lineage>
</organism>
<dbReference type="SMR" id="G3K6K4"/>
<sequence>MTDQAPVPPPPQPYFDDLADLYERFTSIRDGATSPVRSWLVGQLPKGQRALDIGCGGGNNCVMLAERYDEVVGVDISRRMLDIAAAKPARVPVRYQHRSALDLTPAADGTFDLVMSVNAVFHLGPAPRVLPRLRDLVAPGGRLVVIDVTRPDATGTDTDAAPPAERDTYAFDTARTIYEVSGDADAAADSLRMMLHPRWLEMSAAHMPLTYGEFVRAYREQLPGVRITRDLIPTMSAAVWDAP</sequence>
<dbReference type="GO" id="GO:0010420">
    <property type="term" value="F:polyprenyldihydroxybenzoate methyltransferase activity"/>
    <property type="evidence" value="ECO:0007669"/>
    <property type="project" value="TreeGrafter"/>
</dbReference>
<dbReference type="AlphaFoldDB" id="G3K6K4"/>
<protein>
    <submittedName>
        <fullName evidence="2">Methyltransferase</fullName>
    </submittedName>
</protein>
<dbReference type="GO" id="GO:0032259">
    <property type="term" value="P:methylation"/>
    <property type="evidence" value="ECO:0007669"/>
    <property type="project" value="UniProtKB-KW"/>
</dbReference>
<dbReference type="InterPro" id="IPR029063">
    <property type="entry name" value="SAM-dependent_MTases_sf"/>
</dbReference>
<accession>G3K6K4</accession>